<dbReference type="EMBL" id="CAJVPU010035135">
    <property type="protein sequence ID" value="CAG8727116.1"/>
    <property type="molecule type" value="Genomic_DNA"/>
</dbReference>
<feature type="non-terminal residue" evidence="1">
    <location>
        <position position="1"/>
    </location>
</feature>
<evidence type="ECO:0000313" key="1">
    <source>
        <dbReference type="EMBL" id="CAG8727116.1"/>
    </source>
</evidence>
<gene>
    <name evidence="1" type="ORF">DHETER_LOCUS13209</name>
</gene>
<feature type="non-terminal residue" evidence="1">
    <location>
        <position position="47"/>
    </location>
</feature>
<protein>
    <submittedName>
        <fullName evidence="1">2541_t:CDS:1</fullName>
    </submittedName>
</protein>
<organism evidence="1 2">
    <name type="scientific">Dentiscutata heterogama</name>
    <dbReference type="NCBI Taxonomy" id="1316150"/>
    <lineage>
        <taxon>Eukaryota</taxon>
        <taxon>Fungi</taxon>
        <taxon>Fungi incertae sedis</taxon>
        <taxon>Mucoromycota</taxon>
        <taxon>Glomeromycotina</taxon>
        <taxon>Glomeromycetes</taxon>
        <taxon>Diversisporales</taxon>
        <taxon>Gigasporaceae</taxon>
        <taxon>Dentiscutata</taxon>
    </lineage>
</organism>
<accession>A0ACA9PXP3</accession>
<proteinExistence type="predicted"/>
<name>A0ACA9PXP3_9GLOM</name>
<comment type="caution">
    <text evidence="1">The sequence shown here is derived from an EMBL/GenBank/DDBJ whole genome shotgun (WGS) entry which is preliminary data.</text>
</comment>
<reference evidence="1" key="1">
    <citation type="submission" date="2021-06" db="EMBL/GenBank/DDBJ databases">
        <authorList>
            <person name="Kallberg Y."/>
            <person name="Tangrot J."/>
            <person name="Rosling A."/>
        </authorList>
    </citation>
    <scope>NUCLEOTIDE SEQUENCE</scope>
    <source>
        <strain evidence="1">IL203A</strain>
    </source>
</reference>
<evidence type="ECO:0000313" key="2">
    <source>
        <dbReference type="Proteomes" id="UP000789702"/>
    </source>
</evidence>
<dbReference type="Proteomes" id="UP000789702">
    <property type="component" value="Unassembled WGS sequence"/>
</dbReference>
<sequence length="47" mass="5298">APQDACLHAIVRDYALKTIPMVFKQSPPDEPRVFAVLTTVEDHISYN</sequence>
<keyword evidence="2" id="KW-1185">Reference proteome</keyword>